<dbReference type="Proteomes" id="UP000191055">
    <property type="component" value="Unassembled WGS sequence"/>
</dbReference>
<evidence type="ECO:0000256" key="2">
    <source>
        <dbReference type="ARBA" id="ARBA00023157"/>
    </source>
</evidence>
<dbReference type="PANTHER" id="PTHR11481">
    <property type="entry name" value="IMMUNOGLOBULIN FC RECEPTOR"/>
    <property type="match status" value="1"/>
</dbReference>
<protein>
    <submittedName>
        <fullName evidence="4">Gliding motility-associated C-terminal domain-containing protein</fullName>
    </submittedName>
</protein>
<dbReference type="PANTHER" id="PTHR11481:SF64">
    <property type="entry name" value="FC RECEPTOR-LIKE PROTEIN 4"/>
    <property type="match status" value="1"/>
</dbReference>
<keyword evidence="2" id="KW-1015">Disulfide bond</keyword>
<dbReference type="GO" id="GO:0009897">
    <property type="term" value="C:external side of plasma membrane"/>
    <property type="evidence" value="ECO:0007669"/>
    <property type="project" value="TreeGrafter"/>
</dbReference>
<dbReference type="Gene3D" id="2.60.40.10">
    <property type="entry name" value="Immunoglobulins"/>
    <property type="match status" value="3"/>
</dbReference>
<dbReference type="NCBIfam" id="TIGR04131">
    <property type="entry name" value="Bac_Flav_CTERM"/>
    <property type="match status" value="1"/>
</dbReference>
<dbReference type="InterPro" id="IPR035986">
    <property type="entry name" value="PKD_dom_sf"/>
</dbReference>
<name>A0A1T5D172_9BACT</name>
<dbReference type="OrthoDB" id="1488276at2"/>
<dbReference type="GO" id="GO:0004888">
    <property type="term" value="F:transmembrane signaling receptor activity"/>
    <property type="evidence" value="ECO:0007669"/>
    <property type="project" value="TreeGrafter"/>
</dbReference>
<dbReference type="STRING" id="889453.SAMN03080601_00941"/>
<dbReference type="InterPro" id="IPR036179">
    <property type="entry name" value="Ig-like_dom_sf"/>
</dbReference>
<dbReference type="InterPro" id="IPR026341">
    <property type="entry name" value="T9SS_type_B"/>
</dbReference>
<dbReference type="SUPFAM" id="SSF49299">
    <property type="entry name" value="PKD domain"/>
    <property type="match status" value="1"/>
</dbReference>
<organism evidence="4 5">
    <name type="scientific">Alkalitalea saponilacus</name>
    <dbReference type="NCBI Taxonomy" id="889453"/>
    <lineage>
        <taxon>Bacteria</taxon>
        <taxon>Pseudomonadati</taxon>
        <taxon>Bacteroidota</taxon>
        <taxon>Bacteroidia</taxon>
        <taxon>Marinilabiliales</taxon>
        <taxon>Marinilabiliaceae</taxon>
        <taxon>Alkalitalea</taxon>
    </lineage>
</organism>
<dbReference type="EMBL" id="FUYV01000004">
    <property type="protein sequence ID" value="SKB65465.1"/>
    <property type="molecule type" value="Genomic_DNA"/>
</dbReference>
<sequence>ELIVNENPTVLIDSDNSPEHQVCLGEDLELEATPSGGSGNYVYRWYRAGVVIAGEENSTYTITNAQFTDAVEYTVVAIDSDTGCESDPASLTVVVTQASATLDGAAIFCENTSETYTAGGGVSYEFSIPGIGVVQAMSANNEYTTDPTLSAGIYTLRVDIVDENGCEDFEEISFAINAAPEVTPMADFAVCEGDNFTLQVTVSGGAGPYNFEWEGPDNFESDEEQPQLNNVSLLASGTYTVVVTDANGCGSATAEIDVTVNERPVISSLDSDSPHATLHQVCRGGDLTLTAEAIGGTGVYTYTWIFDGNTIQTGSDNTLIINNADENADAGTYTVIVNDGNCDSDPMDIEVVVTFATAALNVTDDAVCEGISVTFSAGGGVSYEFFVNGSSVKGPGALNTYTTSDLSDGDIVLVEVTDANGCVDTEQITMTIYPLPVVSLSADLNDVCSGETITIEATPGYVNYDFRINGTSIQNSESNIFEYSNFVDGDLVSVRTSSEFCSTLTGPLTIEIRDLPEITLESDQTNDIACEGEDVIFTAGGGVDYQFYLDGDLVQDFGNGNVWTTNSLVDGQVVRVVGEGANGCFNEASVTMEVNTPVATMAVSPNRPEHCANETVRFTASAGELFEFFLNGNSQGETTNPVFEHFPPADGDEIYVIITNEFGCVATSDVRQLIVNPVPTVNLNVDATDETICEGEEVIFTATAGLGWNYRFFVLRDGSDIEVQDGELNTYTTSDLQDGDEVYVVVRDENSCNGISPSVIMTVNPNPEVTLNVLPSNHISEGQDVTLEATGNGIEFLFFINDVQVPEGWITDNTYDFLNPEDGDFVYVDARSAFGCITRSDTIEIMVDALPIVFDILPEDPYYCADESGVQLFLNNYEEGVRYDLYEISDLDTPFATGVVESDVLVWNDVPAGTYRVRATRLIGVEPNIWFPDDVTVTEEATPVIFDVTPNGVVTECPVTIELLGSEEDFIYTLYRDGMPLAGSNVIGTGGDLIFGDFDMVGVYTILATNPETGCTSWMNGEVDLDLPPVGDIYDLLTDPENGAFCEGGIGVSLYLAESTIGVNYQLYYGGLLQEEVVSEDGGEINFGMYTAPGVYQVFIEVGSGCRYPMSATEIIMNPLPEPRGIEADNNGHFCEGSDGVEIRLIGSQANVRYELQRNTNIVAELPALPEDDAETRAFDGLVNVAGTYTVFGFTENDCIGIVATIEIVQDDLPNIYSVFSIPAGGFCEGETGTIVVDGSQPGVTYNLYLIGDSDPIDSQSGDGGIIEFTGIDAEGTYFVEAVNNLTGCSRILNEEGLVIDVIQLPDTAIDINIIIGDENCDPVVVEIVNPEIGVFYELLRYEDGNLYSTNNFTLTPDGSSVSFNGIIDSDGYYNIIAIRNGCSVLIYDDFDDYIHIDVPGAIRQFEVTGFDNLCEGEGGAIISLSGSEVGVNYELWRMGDDIPVETRDGDGDAIIFNEIYSEGQYYVRGDNGICPAQIGSSFEVTFHPLPVAFQLYGDEAFCGDHEARIYLNGMEPNTTYILQFRSETDGFKSLQQTITTGNEVIDEPLAFLPVVVEGYYTVFARSQFGCTSSMNGEVHVEMRDLPNVSGITITGHDNPFDCGYAEIHLSGVESGVLYSLYHDDDLVRSIPVTTQSSILFGSITDSGDYTIYASYNGACEVEVTSFDIIIEDVPAIGVLTKSEDGCVSSVTLTLSESAMGVNYYLSIDGNKLEERMLEGNGETLEWIIEDQGSALYGIIAETPGSQCPSYSNQVLVNIISGRESIVSFPYGTEYCSDGIGISIEIGNTEPGVYYDLYMDTPFGMMYQFTRRGNGGFVSFDELTGSLEGTDYSIVVSSGCVTVDQPQFTVTALPSPEIFRLTRTTDSQEFVLSGSEAGVWYFLLRNGRFIFDDINYIRPGTGSPVNFGYIDIPGYYSVVAQHETSDCEAFMDNIIHIDSELPDFRANDDVFYLGIDRFSGIIDVARNDRFDPFLDEGHLEFMLIDPMLEAEVERFTLYLDNDVANVPIAELSIDTETGEVSYSKLQVSYFGIDSVQYSVRNTQPGLQNRYDTANITIVVGNKDIDERLSFILPNAFSPNGDGLNDFFIIQGLDNTYESNLEVFNRWGTVVYRSRGRWYNNDWDGTANSGDMVSIGKELPVGVYFYVFSVKVYIDEELINRTFSGFIELRR</sequence>
<dbReference type="PROSITE" id="PS50835">
    <property type="entry name" value="IG_LIKE"/>
    <property type="match status" value="3"/>
</dbReference>
<dbReference type="InterPro" id="IPR013783">
    <property type="entry name" value="Ig-like_fold"/>
</dbReference>
<feature type="non-terminal residue" evidence="4">
    <location>
        <position position="1"/>
    </location>
</feature>
<dbReference type="SUPFAM" id="SSF48726">
    <property type="entry name" value="Immunoglobulin"/>
    <property type="match status" value="2"/>
</dbReference>
<feature type="domain" description="Ig-like" evidence="3">
    <location>
        <begin position="8"/>
        <end position="92"/>
    </location>
</feature>
<evidence type="ECO:0000313" key="4">
    <source>
        <dbReference type="EMBL" id="SKB65465.1"/>
    </source>
</evidence>
<reference evidence="4 5" key="1">
    <citation type="submission" date="2017-02" db="EMBL/GenBank/DDBJ databases">
        <authorList>
            <person name="Peterson S.W."/>
        </authorList>
    </citation>
    <scope>NUCLEOTIDE SEQUENCE [LARGE SCALE GENOMIC DNA]</scope>
    <source>
        <strain evidence="4 5">DSM 24412</strain>
    </source>
</reference>
<dbReference type="InterPro" id="IPR003599">
    <property type="entry name" value="Ig_sub"/>
</dbReference>
<dbReference type="GO" id="GO:0006955">
    <property type="term" value="P:immune response"/>
    <property type="evidence" value="ECO:0007669"/>
    <property type="project" value="TreeGrafter"/>
</dbReference>
<proteinExistence type="predicted"/>
<dbReference type="SMART" id="SM00409">
    <property type="entry name" value="IG"/>
    <property type="match status" value="4"/>
</dbReference>
<keyword evidence="1" id="KW-0732">Signal</keyword>
<gene>
    <name evidence="4" type="ORF">SAMN03080601_00941</name>
</gene>
<evidence type="ECO:0000256" key="1">
    <source>
        <dbReference type="ARBA" id="ARBA00022729"/>
    </source>
</evidence>
<dbReference type="Pfam" id="PF13585">
    <property type="entry name" value="CHU_C"/>
    <property type="match status" value="1"/>
</dbReference>
<dbReference type="InterPro" id="IPR007110">
    <property type="entry name" value="Ig-like_dom"/>
</dbReference>
<evidence type="ECO:0000313" key="5">
    <source>
        <dbReference type="Proteomes" id="UP000191055"/>
    </source>
</evidence>
<feature type="domain" description="Ig-like" evidence="3">
    <location>
        <begin position="180"/>
        <end position="259"/>
    </location>
</feature>
<dbReference type="GO" id="GO:0007166">
    <property type="term" value="P:cell surface receptor signaling pathway"/>
    <property type="evidence" value="ECO:0007669"/>
    <property type="project" value="TreeGrafter"/>
</dbReference>
<keyword evidence="5" id="KW-1185">Reference proteome</keyword>
<accession>A0A1T5D172</accession>
<evidence type="ECO:0000259" key="3">
    <source>
        <dbReference type="PROSITE" id="PS50835"/>
    </source>
</evidence>
<dbReference type="InterPro" id="IPR050488">
    <property type="entry name" value="Ig_Fc_receptor"/>
</dbReference>
<feature type="domain" description="Ig-like" evidence="3">
    <location>
        <begin position="274"/>
        <end position="354"/>
    </location>
</feature>